<dbReference type="EMBL" id="JANQDX010000031">
    <property type="protein sequence ID" value="KAL0902993.1"/>
    <property type="molecule type" value="Genomic_DNA"/>
</dbReference>
<proteinExistence type="predicted"/>
<gene>
    <name evidence="1" type="ORF">M5K25_028281</name>
</gene>
<protein>
    <submittedName>
        <fullName evidence="1">Uncharacterized protein</fullName>
    </submittedName>
</protein>
<comment type="caution">
    <text evidence="1">The sequence shown here is derived from an EMBL/GenBank/DDBJ whole genome shotgun (WGS) entry which is preliminary data.</text>
</comment>
<accession>A0ABD0TTK8</accession>
<evidence type="ECO:0000313" key="1">
    <source>
        <dbReference type="EMBL" id="KAL0902993.1"/>
    </source>
</evidence>
<organism evidence="1 2">
    <name type="scientific">Dendrobium thyrsiflorum</name>
    <name type="common">Pinecone-like raceme dendrobium</name>
    <name type="synonym">Orchid</name>
    <dbReference type="NCBI Taxonomy" id="117978"/>
    <lineage>
        <taxon>Eukaryota</taxon>
        <taxon>Viridiplantae</taxon>
        <taxon>Streptophyta</taxon>
        <taxon>Embryophyta</taxon>
        <taxon>Tracheophyta</taxon>
        <taxon>Spermatophyta</taxon>
        <taxon>Magnoliopsida</taxon>
        <taxon>Liliopsida</taxon>
        <taxon>Asparagales</taxon>
        <taxon>Orchidaceae</taxon>
        <taxon>Epidendroideae</taxon>
        <taxon>Malaxideae</taxon>
        <taxon>Dendrobiinae</taxon>
        <taxon>Dendrobium</taxon>
    </lineage>
</organism>
<dbReference type="AlphaFoldDB" id="A0ABD0TTK8"/>
<keyword evidence="2" id="KW-1185">Reference proteome</keyword>
<evidence type="ECO:0000313" key="2">
    <source>
        <dbReference type="Proteomes" id="UP001552299"/>
    </source>
</evidence>
<name>A0ABD0TTK8_DENTH</name>
<dbReference type="Proteomes" id="UP001552299">
    <property type="component" value="Unassembled WGS sequence"/>
</dbReference>
<reference evidence="1 2" key="1">
    <citation type="journal article" date="2024" name="Plant Biotechnol. J.">
        <title>Dendrobium thyrsiflorum genome and its molecular insights into genes involved in important horticultural traits.</title>
        <authorList>
            <person name="Chen B."/>
            <person name="Wang J.Y."/>
            <person name="Zheng P.J."/>
            <person name="Li K.L."/>
            <person name="Liang Y.M."/>
            <person name="Chen X.F."/>
            <person name="Zhang C."/>
            <person name="Zhao X."/>
            <person name="He X."/>
            <person name="Zhang G.Q."/>
            <person name="Liu Z.J."/>
            <person name="Xu Q."/>
        </authorList>
    </citation>
    <scope>NUCLEOTIDE SEQUENCE [LARGE SCALE GENOMIC DNA]</scope>
    <source>
        <strain evidence="1">GZMU011</strain>
    </source>
</reference>
<sequence length="170" mass="19023">MEHISRVSDRFVALASQFKVGRESVVLFTASLVCPGVAVKRMSFDRLEMVASTLYPSITDVDVVSLPRKTSNVSILGDACRCVDSRRETRQRAAILEVLGRWGFVTPRFGSFQQLRMGLAREVDCPEHWATIYCHATYQNQNWRNRNAIKHGKPANTPTVLAAAILDALD</sequence>